<dbReference type="Proteomes" id="UP000480929">
    <property type="component" value="Unassembled WGS sequence"/>
</dbReference>
<dbReference type="PROSITE" id="PS51257">
    <property type="entry name" value="PROKAR_LIPOPROTEIN"/>
    <property type="match status" value="1"/>
</dbReference>
<feature type="transmembrane region" description="Helical" evidence="1">
    <location>
        <begin position="32"/>
        <end position="54"/>
    </location>
</feature>
<dbReference type="EMBL" id="WKPJ01000024">
    <property type="protein sequence ID" value="MSA90359.1"/>
    <property type="molecule type" value="Genomic_DNA"/>
</dbReference>
<dbReference type="RefSeq" id="WP_020223045.1">
    <property type="nucleotide sequence ID" value="NZ_CABKSC010000001.1"/>
</dbReference>
<name>A0A6N7S979_9FIRM</name>
<feature type="transmembrane region" description="Helical" evidence="1">
    <location>
        <begin position="7"/>
        <end position="26"/>
    </location>
</feature>
<evidence type="ECO:0000313" key="6">
    <source>
        <dbReference type="Proteomes" id="UP000480929"/>
    </source>
</evidence>
<dbReference type="InterPro" id="IPR025007">
    <property type="entry name" value="DUF3899"/>
</dbReference>
<accession>A0A6N7S979</accession>
<evidence type="ECO:0000313" key="3">
    <source>
        <dbReference type="EMBL" id="MSA90359.1"/>
    </source>
</evidence>
<organism evidence="3 5">
    <name type="scientific">Holdemania massiliensis</name>
    <dbReference type="NCBI Taxonomy" id="1468449"/>
    <lineage>
        <taxon>Bacteria</taxon>
        <taxon>Bacillati</taxon>
        <taxon>Bacillota</taxon>
        <taxon>Erysipelotrichia</taxon>
        <taxon>Erysipelotrichales</taxon>
        <taxon>Erysipelotrichaceae</taxon>
        <taxon>Holdemania</taxon>
    </lineage>
</organism>
<evidence type="ECO:0000313" key="5">
    <source>
        <dbReference type="Proteomes" id="UP000433575"/>
    </source>
</evidence>
<sequence length="124" mass="13944">MKKNLKPYLICMIAAIVFSAGCALFSNNPLLTFIDVLSILSLVFIVVGLLEFLIHGGYFDFLSYSFSSAKNLLSRHSQPAGSQRYFDYAQKQKERRGTSSHFVLKLAVLLLALSILLTIFYELL</sequence>
<protein>
    <submittedName>
        <fullName evidence="3">DUF3899 domain-containing protein</fullName>
    </submittedName>
</protein>
<evidence type="ECO:0000259" key="2">
    <source>
        <dbReference type="Pfam" id="PF13038"/>
    </source>
</evidence>
<comment type="caution">
    <text evidence="3">The sequence shown here is derived from an EMBL/GenBank/DDBJ whole genome shotgun (WGS) entry which is preliminary data.</text>
</comment>
<evidence type="ECO:0000313" key="4">
    <source>
        <dbReference type="EMBL" id="MSC34089.1"/>
    </source>
</evidence>
<dbReference type="AlphaFoldDB" id="A0A6N7S979"/>
<evidence type="ECO:0000256" key="1">
    <source>
        <dbReference type="SAM" id="Phobius"/>
    </source>
</evidence>
<proteinExistence type="predicted"/>
<keyword evidence="1" id="KW-0812">Transmembrane</keyword>
<keyword evidence="6" id="KW-1185">Reference proteome</keyword>
<reference evidence="5 6" key="1">
    <citation type="journal article" date="2019" name="Nat. Med.">
        <title>A library of human gut bacterial isolates paired with longitudinal multiomics data enables mechanistic microbiome research.</title>
        <authorList>
            <person name="Poyet M."/>
            <person name="Groussin M."/>
            <person name="Gibbons S.M."/>
            <person name="Avila-Pacheco J."/>
            <person name="Jiang X."/>
            <person name="Kearney S.M."/>
            <person name="Perrotta A.R."/>
            <person name="Berdy B."/>
            <person name="Zhao S."/>
            <person name="Lieberman T.D."/>
            <person name="Swanson P.K."/>
            <person name="Smith M."/>
            <person name="Roesemann S."/>
            <person name="Alexander J.E."/>
            <person name="Rich S.A."/>
            <person name="Livny J."/>
            <person name="Vlamakis H."/>
            <person name="Clish C."/>
            <person name="Bullock K."/>
            <person name="Deik A."/>
            <person name="Scott J."/>
            <person name="Pierce K.A."/>
            <person name="Xavier R.J."/>
            <person name="Alm E.J."/>
        </authorList>
    </citation>
    <scope>NUCLEOTIDE SEQUENCE [LARGE SCALE GENOMIC DNA]</scope>
    <source>
        <strain evidence="3 5">BIOML-A4</strain>
        <strain evidence="4 6">BIOML-A5</strain>
    </source>
</reference>
<keyword evidence="1" id="KW-0472">Membrane</keyword>
<dbReference type="OrthoDB" id="1655184at2"/>
<keyword evidence="1" id="KW-1133">Transmembrane helix</keyword>
<dbReference type="GeneID" id="42454942"/>
<gene>
    <name evidence="4" type="ORF">GKD88_13255</name>
    <name evidence="3" type="ORF">GKE08_13585</name>
</gene>
<feature type="transmembrane region" description="Helical" evidence="1">
    <location>
        <begin position="102"/>
        <end position="121"/>
    </location>
</feature>
<dbReference type="EMBL" id="WKPI01000026">
    <property type="protein sequence ID" value="MSC34089.1"/>
    <property type="molecule type" value="Genomic_DNA"/>
</dbReference>
<feature type="domain" description="DUF3899" evidence="2">
    <location>
        <begin position="34"/>
        <end position="118"/>
    </location>
</feature>
<dbReference type="Pfam" id="PF13038">
    <property type="entry name" value="DUF3899"/>
    <property type="match status" value="1"/>
</dbReference>
<dbReference type="Proteomes" id="UP000433575">
    <property type="component" value="Unassembled WGS sequence"/>
</dbReference>